<dbReference type="AlphaFoldDB" id="A0A6G0MF66"/>
<evidence type="ECO:0000256" key="13">
    <source>
        <dbReference type="ARBA" id="ARBA00023136"/>
    </source>
</evidence>
<evidence type="ECO:0000256" key="1">
    <source>
        <dbReference type="ARBA" id="ARBA00003701"/>
    </source>
</evidence>
<organism evidence="18 19">
    <name type="scientific">Phytophthora fragariae</name>
    <dbReference type="NCBI Taxonomy" id="53985"/>
    <lineage>
        <taxon>Eukaryota</taxon>
        <taxon>Sar</taxon>
        <taxon>Stramenopiles</taxon>
        <taxon>Oomycota</taxon>
        <taxon>Peronosporomycetes</taxon>
        <taxon>Peronosporales</taxon>
        <taxon>Peronosporaceae</taxon>
        <taxon>Phytophthora</taxon>
    </lineage>
</organism>
<comment type="catalytic activity">
    <reaction evidence="16">
        <text>RX + glutathione = an S-substituted glutathione + a halide anion + H(+)</text>
        <dbReference type="Rhea" id="RHEA:16437"/>
        <dbReference type="ChEBI" id="CHEBI:15378"/>
        <dbReference type="ChEBI" id="CHEBI:16042"/>
        <dbReference type="ChEBI" id="CHEBI:17792"/>
        <dbReference type="ChEBI" id="CHEBI:57925"/>
        <dbReference type="ChEBI" id="CHEBI:90779"/>
        <dbReference type="EC" id="2.5.1.18"/>
    </reaction>
    <physiologicalReaction direction="left-to-right" evidence="16">
        <dbReference type="Rhea" id="RHEA:16438"/>
    </physiologicalReaction>
</comment>
<evidence type="ECO:0000256" key="8">
    <source>
        <dbReference type="ARBA" id="ARBA00022787"/>
    </source>
</evidence>
<evidence type="ECO:0000256" key="12">
    <source>
        <dbReference type="ARBA" id="ARBA00023128"/>
    </source>
</evidence>
<evidence type="ECO:0000256" key="6">
    <source>
        <dbReference type="ARBA" id="ARBA00022679"/>
    </source>
</evidence>
<keyword evidence="6" id="KW-0808">Transferase</keyword>
<comment type="caution">
    <text evidence="18">The sequence shown here is derived from an EMBL/GenBank/DDBJ whole genome shotgun (WGS) entry which is preliminary data.</text>
</comment>
<dbReference type="EMBL" id="QXGC01005514">
    <property type="protein sequence ID" value="KAE9165052.1"/>
    <property type="molecule type" value="Genomic_DNA"/>
</dbReference>
<comment type="subcellular location">
    <subcellularLocation>
        <location evidence="3">Endoplasmic reticulum membrane</location>
        <topology evidence="3">Multi-pass membrane protein</topology>
    </subcellularLocation>
    <subcellularLocation>
        <location evidence="2">Mitochondrion outer membrane</location>
    </subcellularLocation>
</comment>
<sequence length="217" mass="23285">MVTGSVKIYVVCTSVLYLKFLTATMIQGSKKFATGGRPPEDTKLTAAKRKQTFGEHSQDTRARGRAPRATPRATSSLDRQIAHSQVFLVPLTRLTTPSNEAWLVINANFLPPTTKSILGNGMDKTSDTETLGAAQRWGNIVMNDLESIPFALLIFGAGIMAGADPNVHYRAMIAFTAARCLHTYAYATGMQPMRSLCHGVGVVSTLVGLGNAVSAIL</sequence>
<comment type="subunit">
    <text evidence="14">Homotrimer; The trimer binds only one molecule of glutathione.</text>
</comment>
<evidence type="ECO:0000256" key="7">
    <source>
        <dbReference type="ARBA" id="ARBA00022692"/>
    </source>
</evidence>
<keyword evidence="13" id="KW-0472">Membrane</keyword>
<feature type="region of interest" description="Disordered" evidence="17">
    <location>
        <begin position="49"/>
        <end position="77"/>
    </location>
</feature>
<dbReference type="InterPro" id="IPR001129">
    <property type="entry name" value="Membr-assoc_MAPEG"/>
</dbReference>
<dbReference type="PANTHER" id="PTHR10689:SF6">
    <property type="entry name" value="MICROSOMAL GLUTATHIONE S-TRANSFERASE 1"/>
    <property type="match status" value="1"/>
</dbReference>
<evidence type="ECO:0000256" key="10">
    <source>
        <dbReference type="ARBA" id="ARBA00022989"/>
    </source>
</evidence>
<evidence type="ECO:0000256" key="2">
    <source>
        <dbReference type="ARBA" id="ARBA00004294"/>
    </source>
</evidence>
<proteinExistence type="inferred from homology"/>
<dbReference type="GO" id="GO:0005789">
    <property type="term" value="C:endoplasmic reticulum membrane"/>
    <property type="evidence" value="ECO:0007669"/>
    <property type="project" value="UniProtKB-SubCell"/>
</dbReference>
<dbReference type="SUPFAM" id="SSF161084">
    <property type="entry name" value="MAPEG domain-like"/>
    <property type="match status" value="1"/>
</dbReference>
<name>A0A6G0MF66_9STRA</name>
<dbReference type="Proteomes" id="UP000476176">
    <property type="component" value="Unassembled WGS sequence"/>
</dbReference>
<keyword evidence="8" id="KW-1000">Mitochondrion outer membrane</keyword>
<keyword evidence="12" id="KW-0496">Mitochondrion</keyword>
<keyword evidence="7" id="KW-0812">Transmembrane</keyword>
<feature type="compositionally biased region" description="Basic and acidic residues" evidence="17">
    <location>
        <begin position="52"/>
        <end position="62"/>
    </location>
</feature>
<keyword evidence="11" id="KW-0007">Acetylation</keyword>
<evidence type="ECO:0000256" key="17">
    <source>
        <dbReference type="SAM" id="MobiDB-lite"/>
    </source>
</evidence>
<evidence type="ECO:0000256" key="3">
    <source>
        <dbReference type="ARBA" id="ARBA00004477"/>
    </source>
</evidence>
<keyword evidence="10" id="KW-1133">Transmembrane helix</keyword>
<comment type="function">
    <text evidence="1">Conjugation of reduced glutathione to a wide number of exogenous and endogenous hydrophobic electrophiles.</text>
</comment>
<accession>A0A6G0MF66</accession>
<dbReference type="GO" id="GO:0005741">
    <property type="term" value="C:mitochondrial outer membrane"/>
    <property type="evidence" value="ECO:0007669"/>
    <property type="project" value="UniProtKB-SubCell"/>
</dbReference>
<evidence type="ECO:0000256" key="15">
    <source>
        <dbReference type="ARBA" id="ARBA00039397"/>
    </source>
</evidence>
<comment type="similarity">
    <text evidence="4">Belongs to the MAPEG family.</text>
</comment>
<evidence type="ECO:0000256" key="14">
    <source>
        <dbReference type="ARBA" id="ARBA00038540"/>
    </source>
</evidence>
<evidence type="ECO:0000256" key="5">
    <source>
        <dbReference type="ARBA" id="ARBA00012452"/>
    </source>
</evidence>
<gene>
    <name evidence="18" type="ORF">PF004_g29626</name>
</gene>
<dbReference type="GO" id="GO:0004364">
    <property type="term" value="F:glutathione transferase activity"/>
    <property type="evidence" value="ECO:0007669"/>
    <property type="project" value="UniProtKB-EC"/>
</dbReference>
<evidence type="ECO:0000313" key="19">
    <source>
        <dbReference type="Proteomes" id="UP000476176"/>
    </source>
</evidence>
<keyword evidence="9" id="KW-0256">Endoplasmic reticulum</keyword>
<dbReference type="EC" id="2.5.1.18" evidence="5"/>
<dbReference type="Pfam" id="PF01124">
    <property type="entry name" value="MAPEG"/>
    <property type="match status" value="1"/>
</dbReference>
<evidence type="ECO:0000256" key="4">
    <source>
        <dbReference type="ARBA" id="ARBA00010459"/>
    </source>
</evidence>
<dbReference type="PANTHER" id="PTHR10689">
    <property type="entry name" value="MICROSOMAL GLUTATHIONE S-TRANSFERASE 1"/>
    <property type="match status" value="1"/>
</dbReference>
<dbReference type="InterPro" id="IPR040162">
    <property type="entry name" value="MGST1-like"/>
</dbReference>
<evidence type="ECO:0000256" key="11">
    <source>
        <dbReference type="ARBA" id="ARBA00022990"/>
    </source>
</evidence>
<evidence type="ECO:0000256" key="9">
    <source>
        <dbReference type="ARBA" id="ARBA00022824"/>
    </source>
</evidence>
<evidence type="ECO:0000256" key="16">
    <source>
        <dbReference type="ARBA" id="ARBA00049385"/>
    </source>
</evidence>
<dbReference type="Gene3D" id="1.20.120.550">
    <property type="entry name" value="Membrane associated eicosanoid/glutathione metabolism-like domain"/>
    <property type="match status" value="2"/>
</dbReference>
<reference evidence="18 19" key="1">
    <citation type="submission" date="2018-09" db="EMBL/GenBank/DDBJ databases">
        <title>Genomic investigation of the strawberry pathogen Phytophthora fragariae indicates pathogenicity is determined by transcriptional variation in three key races.</title>
        <authorList>
            <person name="Adams T.M."/>
            <person name="Armitage A.D."/>
            <person name="Sobczyk M.K."/>
            <person name="Bates H.J."/>
            <person name="Dunwell J.M."/>
            <person name="Nellist C.F."/>
            <person name="Harrison R.J."/>
        </authorList>
    </citation>
    <scope>NUCLEOTIDE SEQUENCE [LARGE SCALE GENOMIC DNA]</scope>
    <source>
        <strain evidence="18 19">BC-23</strain>
    </source>
</reference>
<evidence type="ECO:0000313" key="18">
    <source>
        <dbReference type="EMBL" id="KAE9165052.1"/>
    </source>
</evidence>
<dbReference type="InterPro" id="IPR023352">
    <property type="entry name" value="MAPEG-like_dom_sf"/>
</dbReference>
<protein>
    <recommendedName>
        <fullName evidence="15">Microsomal glutathione S-transferase 1</fullName>
        <ecNumber evidence="5">2.5.1.18</ecNumber>
    </recommendedName>
</protein>